<organism evidence="1 2">
    <name type="scientific">Tistrella mobilis (strain KA081020-065)</name>
    <dbReference type="NCBI Taxonomy" id="1110502"/>
    <lineage>
        <taxon>Bacteria</taxon>
        <taxon>Pseudomonadati</taxon>
        <taxon>Pseudomonadota</taxon>
        <taxon>Alphaproteobacteria</taxon>
        <taxon>Geminicoccales</taxon>
        <taxon>Geminicoccaceae</taxon>
        <taxon>Tistrella</taxon>
    </lineage>
</organism>
<dbReference type="InterPro" id="IPR041881">
    <property type="entry name" value="PqqD_sf"/>
</dbReference>
<evidence type="ECO:0000313" key="2">
    <source>
        <dbReference type="Proteomes" id="UP000005258"/>
    </source>
</evidence>
<proteinExistence type="predicted"/>
<name>I3TT94_TISMK</name>
<protein>
    <recommendedName>
        <fullName evidence="3">PqqD family protein</fullName>
    </recommendedName>
</protein>
<gene>
    <name evidence="1" type="ordered locus">TMO_a0579</name>
</gene>
<dbReference type="KEGG" id="tmo:TMO_a0579"/>
<geneLocation type="plasmid" evidence="1 2">
    <name>pTM1</name>
</geneLocation>
<evidence type="ECO:0000313" key="1">
    <source>
        <dbReference type="EMBL" id="AFK55982.1"/>
    </source>
</evidence>
<dbReference type="AlphaFoldDB" id="I3TT94"/>
<dbReference type="Proteomes" id="UP000005258">
    <property type="component" value="Plasmid pTM1"/>
</dbReference>
<dbReference type="EMBL" id="CP003237">
    <property type="protein sequence ID" value="AFK55982.1"/>
    <property type="molecule type" value="Genomic_DNA"/>
</dbReference>
<accession>I3TT94</accession>
<dbReference type="Pfam" id="PF05402">
    <property type="entry name" value="PqqD"/>
    <property type="match status" value="1"/>
</dbReference>
<dbReference type="HOGENOM" id="CLU_159325_2_4_5"/>
<reference evidence="1 2" key="1">
    <citation type="journal article" date="2012" name="J. Am. Chem. Soc.">
        <title>Bacterial biosynthesis and maturation of the didemnin anti-cancer agents.</title>
        <authorList>
            <person name="Xu Y."/>
            <person name="Kersten R.D."/>
            <person name="Nam S.J."/>
            <person name="Lu L."/>
            <person name="Al-Suwailem A.M."/>
            <person name="Zheng H."/>
            <person name="Fenical W."/>
            <person name="Dorrestein P.C."/>
            <person name="Moore B.S."/>
            <person name="Qian P.Y."/>
        </authorList>
    </citation>
    <scope>NUCLEOTIDE SEQUENCE [LARGE SCALE GENOMIC DNA]</scope>
    <source>
        <strain evidence="1 2">KA081020-065</strain>
    </source>
</reference>
<dbReference type="RefSeq" id="WP_014747659.1">
    <property type="nucleotide sequence ID" value="NC_017957.2"/>
</dbReference>
<keyword evidence="2" id="KW-1185">Reference proteome</keyword>
<dbReference type="InterPro" id="IPR008792">
    <property type="entry name" value="PQQD"/>
</dbReference>
<keyword evidence="1" id="KW-0614">Plasmid</keyword>
<evidence type="ECO:0008006" key="3">
    <source>
        <dbReference type="Google" id="ProtNLM"/>
    </source>
</evidence>
<dbReference type="Gene3D" id="1.10.10.1150">
    <property type="entry name" value="Coenzyme PQQ synthesis protein D (PqqD)"/>
    <property type="match status" value="1"/>
</dbReference>
<sequence>MTSQTPLTSPATIDPDRVYTRAPGVMATPLNGDVVLMNPETGDILGLNRSAAAVWDGLETPKSGRDLAARLRARFAVDEATSLAAVEKVLGDLVAAGLVVT</sequence>